<evidence type="ECO:0000256" key="2">
    <source>
        <dbReference type="SAM" id="MobiDB-lite"/>
    </source>
</evidence>
<proteinExistence type="predicted"/>
<dbReference type="PANTHER" id="PTHR48081">
    <property type="entry name" value="AB HYDROLASE SUPERFAMILY PROTEIN C4A8.06C"/>
    <property type="match status" value="1"/>
</dbReference>
<evidence type="ECO:0000313" key="5">
    <source>
        <dbReference type="Proteomes" id="UP000094065"/>
    </source>
</evidence>
<dbReference type="GeneID" id="30156159"/>
<name>A0A1E3HPS2_9TREE</name>
<dbReference type="Pfam" id="PF07859">
    <property type="entry name" value="Abhydrolase_3"/>
    <property type="match status" value="1"/>
</dbReference>
<organism evidence="4 5">
    <name type="scientific">Cryptococcus amylolentus CBS 6039</name>
    <dbReference type="NCBI Taxonomy" id="1295533"/>
    <lineage>
        <taxon>Eukaryota</taxon>
        <taxon>Fungi</taxon>
        <taxon>Dikarya</taxon>
        <taxon>Basidiomycota</taxon>
        <taxon>Agaricomycotina</taxon>
        <taxon>Tremellomycetes</taxon>
        <taxon>Tremellales</taxon>
        <taxon>Cryptococcaceae</taxon>
        <taxon>Cryptococcus</taxon>
    </lineage>
</organism>
<feature type="domain" description="Alpha/beta hydrolase fold-3" evidence="3">
    <location>
        <begin position="114"/>
        <end position="331"/>
    </location>
</feature>
<dbReference type="GO" id="GO:0016787">
    <property type="term" value="F:hydrolase activity"/>
    <property type="evidence" value="ECO:0007669"/>
    <property type="project" value="UniProtKB-KW"/>
</dbReference>
<gene>
    <name evidence="4" type="ORF">L202_04850</name>
</gene>
<feature type="compositionally biased region" description="Basic residues" evidence="2">
    <location>
        <begin position="23"/>
        <end position="33"/>
    </location>
</feature>
<dbReference type="OrthoDB" id="408631at2759"/>
<evidence type="ECO:0000256" key="1">
    <source>
        <dbReference type="ARBA" id="ARBA00022801"/>
    </source>
</evidence>
<dbReference type="RefSeq" id="XP_018992942.1">
    <property type="nucleotide sequence ID" value="XM_019138999.1"/>
</dbReference>
<comment type="caution">
    <text evidence="4">The sequence shown here is derived from an EMBL/GenBank/DDBJ whole genome shotgun (WGS) entry which is preliminary data.</text>
</comment>
<dbReference type="STRING" id="1295533.A0A1E3HPS2"/>
<dbReference type="AlphaFoldDB" id="A0A1E3HPS2"/>
<keyword evidence="5" id="KW-1185">Reference proteome</keyword>
<evidence type="ECO:0000313" key="4">
    <source>
        <dbReference type="EMBL" id="ODN77706.1"/>
    </source>
</evidence>
<reference evidence="4 5" key="1">
    <citation type="submission" date="2016-06" db="EMBL/GenBank/DDBJ databases">
        <title>Evolution of pathogenesis and genome organization in the Tremellales.</title>
        <authorList>
            <person name="Cuomo C."/>
            <person name="Litvintseva A."/>
            <person name="Heitman J."/>
            <person name="Chen Y."/>
            <person name="Sun S."/>
            <person name="Springer D."/>
            <person name="Dromer F."/>
            <person name="Young S."/>
            <person name="Zeng Q."/>
            <person name="Chapman S."/>
            <person name="Gujja S."/>
            <person name="Saif S."/>
            <person name="Birren B."/>
        </authorList>
    </citation>
    <scope>NUCLEOTIDE SEQUENCE [LARGE SCALE GENOMIC DNA]</scope>
    <source>
        <strain evidence="4 5">CBS 6039</strain>
    </source>
</reference>
<dbReference type="PANTHER" id="PTHR48081:SF8">
    <property type="entry name" value="ALPHA_BETA HYDROLASE FOLD-3 DOMAIN-CONTAINING PROTEIN-RELATED"/>
    <property type="match status" value="1"/>
</dbReference>
<protein>
    <recommendedName>
        <fullName evidence="3">Alpha/beta hydrolase fold-3 domain-containing protein</fullName>
    </recommendedName>
</protein>
<sequence length="373" mass="40745">MIQKLLCYCNLNHHQKAMAQNQNHHHRKHAHHPHASDSQPPYWALALRAKALRNAAVIGFQMHHYASPAAPSPTRTKWIDATLGDKQSKNTIRLDIYEPKVGGKGAKTGRPGMIVFHGGGFVLGHGTDDARWAAAANETLGAVVIAVSYRCAPENPFPVPVEDCASSIVHLAQNAKAYGVDPTKLFLSGFSAGGNLAFSSYLLLRSAAKWGYDLPCDPPSIRGIIVFYPLLDYSKSRPEKRDACANPEFTLAPSLTTLFDSSYLPPGIDLVDPRLSPGLVSDELLDTLPAVHMTLCEYDMLLAEGLDFQKRLEERGKVVSVRQVPGEKHAWDKPMPLYPKPSVKVEYDAALDVIKGYLSGNGSTKAQESTNGK</sequence>
<dbReference type="EMBL" id="AWGJ01000007">
    <property type="protein sequence ID" value="ODN77706.1"/>
    <property type="molecule type" value="Genomic_DNA"/>
</dbReference>
<dbReference type="SUPFAM" id="SSF53474">
    <property type="entry name" value="alpha/beta-Hydrolases"/>
    <property type="match status" value="1"/>
</dbReference>
<keyword evidence="1" id="KW-0378">Hydrolase</keyword>
<dbReference type="InterPro" id="IPR029058">
    <property type="entry name" value="AB_hydrolase_fold"/>
</dbReference>
<feature type="region of interest" description="Disordered" evidence="2">
    <location>
        <begin position="18"/>
        <end position="39"/>
    </location>
</feature>
<evidence type="ECO:0000259" key="3">
    <source>
        <dbReference type="Pfam" id="PF07859"/>
    </source>
</evidence>
<dbReference type="InterPro" id="IPR050300">
    <property type="entry name" value="GDXG_lipolytic_enzyme"/>
</dbReference>
<dbReference type="Proteomes" id="UP000094065">
    <property type="component" value="Unassembled WGS sequence"/>
</dbReference>
<accession>A0A1E3HPS2</accession>
<dbReference type="InterPro" id="IPR013094">
    <property type="entry name" value="AB_hydrolase_3"/>
</dbReference>
<dbReference type="Gene3D" id="3.40.50.1820">
    <property type="entry name" value="alpha/beta hydrolase"/>
    <property type="match status" value="1"/>
</dbReference>